<dbReference type="GO" id="GO:0015074">
    <property type="term" value="P:DNA integration"/>
    <property type="evidence" value="ECO:0007669"/>
    <property type="project" value="UniProtKB-KW"/>
</dbReference>
<dbReference type="PROSITE" id="PS51736">
    <property type="entry name" value="RECOMBINASES_3"/>
    <property type="match status" value="1"/>
</dbReference>
<dbReference type="Pfam" id="PF00239">
    <property type="entry name" value="Resolvase"/>
    <property type="match status" value="1"/>
</dbReference>
<organism evidence="5 6">
    <name type="scientific">Methanohalobium evestigatum (strain ATCC BAA-1072 / DSM 3721 / NBRC 107634 / OCM 161 / Z-7303)</name>
    <dbReference type="NCBI Taxonomy" id="644295"/>
    <lineage>
        <taxon>Archaea</taxon>
        <taxon>Methanobacteriati</taxon>
        <taxon>Methanobacteriota</taxon>
        <taxon>Stenosarchaea group</taxon>
        <taxon>Methanomicrobia</taxon>
        <taxon>Methanosarcinales</taxon>
        <taxon>Methanosarcinaceae</taxon>
        <taxon>Methanohalobium</taxon>
    </lineage>
</organism>
<dbReference type="InterPro" id="IPR006119">
    <property type="entry name" value="Resolv_N"/>
</dbReference>
<keyword evidence="6" id="KW-1185">Reference proteome</keyword>
<dbReference type="InterPro" id="IPR036162">
    <property type="entry name" value="Resolvase-like_N_sf"/>
</dbReference>
<dbReference type="PANTHER" id="PTHR30461">
    <property type="entry name" value="DNA-INVERTASE FROM LAMBDOID PROPHAGE"/>
    <property type="match status" value="1"/>
</dbReference>
<dbReference type="Gene3D" id="3.40.50.1390">
    <property type="entry name" value="Resolvase, N-terminal catalytic domain"/>
    <property type="match status" value="1"/>
</dbReference>
<protein>
    <submittedName>
        <fullName evidence="5">Resolvase domain protein</fullName>
    </submittedName>
</protein>
<dbReference type="GeneID" id="9346931"/>
<evidence type="ECO:0000313" key="6">
    <source>
        <dbReference type="Proteomes" id="UP000000391"/>
    </source>
</evidence>
<accession>D7E7T6</accession>
<dbReference type="FunFam" id="3.40.50.1390:FF:000002">
    <property type="entry name" value="ORF1 in transposon ISC1904"/>
    <property type="match status" value="1"/>
</dbReference>
<dbReference type="RefSeq" id="WP_013194725.1">
    <property type="nucleotide sequence ID" value="NC_014253.1"/>
</dbReference>
<evidence type="ECO:0000256" key="2">
    <source>
        <dbReference type="ARBA" id="ARBA00023125"/>
    </source>
</evidence>
<dbReference type="SMART" id="SM00857">
    <property type="entry name" value="Resolvase"/>
    <property type="match status" value="1"/>
</dbReference>
<dbReference type="OrthoDB" id="316927at2157"/>
<dbReference type="SUPFAM" id="SSF53041">
    <property type="entry name" value="Resolvase-like"/>
    <property type="match status" value="1"/>
</dbReference>
<gene>
    <name evidence="5" type="ordered locus">Metev_1298</name>
</gene>
<dbReference type="InterPro" id="IPR048046">
    <property type="entry name" value="Transpos_IS607"/>
</dbReference>
<evidence type="ECO:0000256" key="3">
    <source>
        <dbReference type="ARBA" id="ARBA00023172"/>
    </source>
</evidence>
<evidence type="ECO:0000313" key="5">
    <source>
        <dbReference type="EMBL" id="ADI74159.1"/>
    </source>
</evidence>
<dbReference type="NCBIfam" id="NF033518">
    <property type="entry name" value="transpos_IS607"/>
    <property type="match status" value="1"/>
</dbReference>
<dbReference type="KEGG" id="mev:Metev_1298"/>
<evidence type="ECO:0000259" key="4">
    <source>
        <dbReference type="PROSITE" id="PS51736"/>
    </source>
</evidence>
<dbReference type="PANTHER" id="PTHR30461:SF2">
    <property type="entry name" value="SERINE RECOMBINASE PINE-RELATED"/>
    <property type="match status" value="1"/>
</dbReference>
<keyword evidence="2" id="KW-0238">DNA-binding</keyword>
<reference evidence="5 6" key="1">
    <citation type="submission" date="2010-06" db="EMBL/GenBank/DDBJ databases">
        <title>Complete sequence chromosome of Methanohalobium evestigatum Z-7303.</title>
        <authorList>
            <consortium name="US DOE Joint Genome Institute"/>
            <person name="Lucas S."/>
            <person name="Copeland A."/>
            <person name="Lapidus A."/>
            <person name="Cheng J.-F."/>
            <person name="Bruce D."/>
            <person name="Goodwin L."/>
            <person name="Pitluck S."/>
            <person name="Saunders E."/>
            <person name="Detter J.C."/>
            <person name="Han C."/>
            <person name="Tapia R."/>
            <person name="Land M."/>
            <person name="Hauser L."/>
            <person name="Kyrpides N."/>
            <person name="Mikhailova N."/>
            <person name="Sieprawska-Lupa M."/>
            <person name="Whitman W.B."/>
            <person name="Anderson I."/>
            <person name="Woyke T."/>
        </authorList>
    </citation>
    <scope>NUCLEOTIDE SEQUENCE [LARGE SCALE GENOMIC DNA]</scope>
    <source>
        <strain evidence="6">ATCC BAA-1072 / DSM 3721 / NBRC 107634 / OCM 161 / Z-7303</strain>
    </source>
</reference>
<dbReference type="AlphaFoldDB" id="D7E7T6"/>
<dbReference type="CDD" id="cd03769">
    <property type="entry name" value="SR_IS607_transposase_like"/>
    <property type="match status" value="1"/>
</dbReference>
<feature type="domain" description="Resolvase/invertase-type recombinase catalytic" evidence="4">
    <location>
        <begin position="54"/>
        <end position="195"/>
    </location>
</feature>
<evidence type="ECO:0000256" key="1">
    <source>
        <dbReference type="ARBA" id="ARBA00022908"/>
    </source>
</evidence>
<dbReference type="PROSITE" id="PS00397">
    <property type="entry name" value="RECOMBINASES_1"/>
    <property type="match status" value="1"/>
</dbReference>
<dbReference type="InterPro" id="IPR006118">
    <property type="entry name" value="Recombinase_CS"/>
</dbReference>
<proteinExistence type="predicted"/>
<dbReference type="GO" id="GO:0003677">
    <property type="term" value="F:DNA binding"/>
    <property type="evidence" value="ECO:0007669"/>
    <property type="project" value="UniProtKB-KW"/>
</dbReference>
<dbReference type="Proteomes" id="UP000000391">
    <property type="component" value="Chromosome"/>
</dbReference>
<keyword evidence="3" id="KW-0233">DNA recombination</keyword>
<dbReference type="InterPro" id="IPR050639">
    <property type="entry name" value="SSR_resolvase"/>
</dbReference>
<dbReference type="EMBL" id="CP002069">
    <property type="protein sequence ID" value="ADI74159.1"/>
    <property type="molecule type" value="Genomic_DNA"/>
</dbReference>
<dbReference type="HOGENOM" id="CLU_082093_0_0_2"/>
<keyword evidence="1" id="KW-0229">DNA integration</keyword>
<dbReference type="InterPro" id="IPR041718">
    <property type="entry name" value="IS607_transposase-like"/>
</dbReference>
<dbReference type="GO" id="GO:0000150">
    <property type="term" value="F:DNA strand exchange activity"/>
    <property type="evidence" value="ECO:0007669"/>
    <property type="project" value="InterPro"/>
</dbReference>
<sequence length="195" mass="22843">MKAGDVLKTLRITRPTLYRCVENGYIKRTLLPNGQYEYDDESVYAFLNKDVKRKTVIYARVSTSKQKKDLENQVQMLKTWAFNSGYQVNHIYSDVSSGISFEKRKDFFKMLDEITNYKVENVIISYKDRLSRVGFELFYHLFSKYGTNIIVVSDIGSKKLDDEEVFSEITSLLHCYSVNLYSKTRAKSIEIKKEE</sequence>
<name>D7E7T6_METEZ</name>